<dbReference type="Pfam" id="PF16589">
    <property type="entry name" value="BRCT_2"/>
    <property type="match status" value="1"/>
</dbReference>
<comment type="caution">
    <text evidence="3">The sequence shown here is derived from an EMBL/GenBank/DDBJ whole genome shotgun (WGS) entry which is preliminary data.</text>
</comment>
<feature type="region of interest" description="Disordered" evidence="1">
    <location>
        <begin position="185"/>
        <end position="206"/>
    </location>
</feature>
<evidence type="ECO:0000256" key="1">
    <source>
        <dbReference type="SAM" id="MobiDB-lite"/>
    </source>
</evidence>
<sequence>MSDQPIITTEKQTSKIRFSPYATRAKAEPKSAREDWLAKAKEQRALARSHRLPDVASSLSDTGQPTPSAVSANRKHVLNTLSHPGNPITNSHGLRQAGGYCANTTDLELKMLVTKYGGTVANTETGATHVLTSQSLSGGKLQRHLTQKTKVKTHIVKPEWLFDSIAKGKRRAEWEYNVIKSAAQPTLNVSSKPPSSRGAITQAPNE</sequence>
<dbReference type="InterPro" id="IPR001357">
    <property type="entry name" value="BRCT_dom"/>
</dbReference>
<feature type="region of interest" description="Disordered" evidence="1">
    <location>
        <begin position="23"/>
        <end position="71"/>
    </location>
</feature>
<evidence type="ECO:0000313" key="4">
    <source>
        <dbReference type="Proteomes" id="UP000007148"/>
    </source>
</evidence>
<dbReference type="EMBL" id="CAFZ01000003">
    <property type="protein sequence ID" value="CCA66592.1"/>
    <property type="molecule type" value="Genomic_DNA"/>
</dbReference>
<feature type="domain" description="BRCT" evidence="2">
    <location>
        <begin position="108"/>
        <end position="178"/>
    </location>
</feature>
<gene>
    <name evidence="3" type="ORF">PIIN_00275</name>
</gene>
<dbReference type="HOGENOM" id="CLU_1332384_0_0_1"/>
<dbReference type="AlphaFoldDB" id="G4T5M0"/>
<dbReference type="PROSITE" id="PS50172">
    <property type="entry name" value="BRCT"/>
    <property type="match status" value="1"/>
</dbReference>
<feature type="compositionally biased region" description="Basic and acidic residues" evidence="1">
    <location>
        <begin position="25"/>
        <end position="45"/>
    </location>
</feature>
<dbReference type="Gene3D" id="3.40.50.10190">
    <property type="entry name" value="BRCT domain"/>
    <property type="match status" value="1"/>
</dbReference>
<reference evidence="3 4" key="1">
    <citation type="journal article" date="2011" name="PLoS Pathog.">
        <title>Endophytic Life Strategies Decoded by Genome and Transcriptome Analyses of the Mutualistic Root Symbiont Piriformospora indica.</title>
        <authorList>
            <person name="Zuccaro A."/>
            <person name="Lahrmann U."/>
            <person name="Guldener U."/>
            <person name="Langen G."/>
            <person name="Pfiffi S."/>
            <person name="Biedenkopf D."/>
            <person name="Wong P."/>
            <person name="Samans B."/>
            <person name="Grimm C."/>
            <person name="Basiewicz M."/>
            <person name="Murat C."/>
            <person name="Martin F."/>
            <person name="Kogel K.H."/>
        </authorList>
    </citation>
    <scope>NUCLEOTIDE SEQUENCE [LARGE SCALE GENOMIC DNA]</scope>
    <source>
        <strain evidence="3 4">DSM 11827</strain>
    </source>
</reference>
<keyword evidence="4" id="KW-1185">Reference proteome</keyword>
<organism evidence="3 4">
    <name type="scientific">Serendipita indica (strain DSM 11827)</name>
    <name type="common">Root endophyte fungus</name>
    <name type="synonym">Piriformospora indica</name>
    <dbReference type="NCBI Taxonomy" id="1109443"/>
    <lineage>
        <taxon>Eukaryota</taxon>
        <taxon>Fungi</taxon>
        <taxon>Dikarya</taxon>
        <taxon>Basidiomycota</taxon>
        <taxon>Agaricomycotina</taxon>
        <taxon>Agaricomycetes</taxon>
        <taxon>Sebacinales</taxon>
        <taxon>Serendipitaceae</taxon>
        <taxon>Serendipita</taxon>
    </lineage>
</organism>
<name>G4T5M0_SERID</name>
<dbReference type="OrthoDB" id="427711at2759"/>
<proteinExistence type="predicted"/>
<feature type="compositionally biased region" description="Polar residues" evidence="1">
    <location>
        <begin position="57"/>
        <end position="71"/>
    </location>
</feature>
<dbReference type="InterPro" id="IPR036420">
    <property type="entry name" value="BRCT_dom_sf"/>
</dbReference>
<dbReference type="SUPFAM" id="SSF52113">
    <property type="entry name" value="BRCT domain"/>
    <property type="match status" value="1"/>
</dbReference>
<dbReference type="InParanoid" id="G4T5M0"/>
<accession>G4T5M0</accession>
<dbReference type="STRING" id="1109443.G4T5M0"/>
<dbReference type="Proteomes" id="UP000007148">
    <property type="component" value="Unassembled WGS sequence"/>
</dbReference>
<evidence type="ECO:0000259" key="2">
    <source>
        <dbReference type="PROSITE" id="PS50172"/>
    </source>
</evidence>
<protein>
    <recommendedName>
        <fullName evidence="2">BRCT domain-containing protein</fullName>
    </recommendedName>
</protein>
<dbReference type="eggNOG" id="KOG2093">
    <property type="taxonomic scope" value="Eukaryota"/>
</dbReference>
<evidence type="ECO:0000313" key="3">
    <source>
        <dbReference type="EMBL" id="CCA66592.1"/>
    </source>
</evidence>